<feature type="signal peptide" evidence="6">
    <location>
        <begin position="1"/>
        <end position="21"/>
    </location>
</feature>
<gene>
    <name evidence="7" type="ORF">NK118_08535</name>
</gene>
<dbReference type="SUPFAM" id="SSF53850">
    <property type="entry name" value="Periplasmic binding protein-like II"/>
    <property type="match status" value="1"/>
</dbReference>
<dbReference type="EMBL" id="JAMZFV010000011">
    <property type="protein sequence ID" value="MCP1110296.1"/>
    <property type="molecule type" value="Genomic_DNA"/>
</dbReference>
<evidence type="ECO:0000313" key="7">
    <source>
        <dbReference type="EMBL" id="MCP1110296.1"/>
    </source>
</evidence>
<evidence type="ECO:0000313" key="8">
    <source>
        <dbReference type="Proteomes" id="UP001523565"/>
    </source>
</evidence>
<protein>
    <submittedName>
        <fullName evidence="7">Extracellular solute-binding protein</fullName>
    </submittedName>
</protein>
<dbReference type="PANTHER" id="PTHR43649:SF33">
    <property type="entry name" value="POLYGALACTURONAN_RHAMNOGALACTURONAN-BINDING PROTEIN YTCQ"/>
    <property type="match status" value="1"/>
</dbReference>
<comment type="caution">
    <text evidence="7">The sequence shown here is derived from an EMBL/GenBank/DDBJ whole genome shotgun (WGS) entry which is preliminary data.</text>
</comment>
<keyword evidence="3" id="KW-0472">Membrane</keyword>
<keyword evidence="4" id="KW-0564">Palmitate</keyword>
<keyword evidence="2 6" id="KW-0732">Signal</keyword>
<dbReference type="PANTHER" id="PTHR43649">
    <property type="entry name" value="ARABINOSE-BINDING PROTEIN-RELATED"/>
    <property type="match status" value="1"/>
</dbReference>
<dbReference type="Gene3D" id="3.40.190.10">
    <property type="entry name" value="Periplasmic binding protein-like II"/>
    <property type="match status" value="2"/>
</dbReference>
<keyword evidence="1" id="KW-1003">Cell membrane</keyword>
<feature type="chain" id="PRO_5045366629" evidence="6">
    <location>
        <begin position="22"/>
        <end position="424"/>
    </location>
</feature>
<reference evidence="7 8" key="1">
    <citation type="journal article" date="2022" name="Genome Biol. Evol.">
        <title>Host diet, physiology and behaviors set the stage for Lachnospiraceae cladogenesis.</title>
        <authorList>
            <person name="Vera-Ponce De Leon A."/>
            <person name="Schneider M."/>
            <person name="Jahnes B.C."/>
            <person name="Sadowski V."/>
            <person name="Camuy-Velez L.A."/>
            <person name="Duan J."/>
            <person name="Sabree Z.L."/>
        </authorList>
    </citation>
    <scope>NUCLEOTIDE SEQUENCE [LARGE SCALE GENOMIC DNA]</scope>
    <source>
        <strain evidence="7 8">PAL227</strain>
    </source>
</reference>
<dbReference type="RefSeq" id="WP_262069176.1">
    <property type="nucleotide sequence ID" value="NZ_JAMXOC010000011.1"/>
</dbReference>
<name>A0ABT1EKV4_9FIRM</name>
<evidence type="ECO:0000256" key="4">
    <source>
        <dbReference type="ARBA" id="ARBA00023139"/>
    </source>
</evidence>
<keyword evidence="8" id="KW-1185">Reference proteome</keyword>
<accession>A0ABT1EKV4</accession>
<proteinExistence type="predicted"/>
<dbReference type="InterPro" id="IPR050490">
    <property type="entry name" value="Bact_solute-bd_prot1"/>
</dbReference>
<keyword evidence="5" id="KW-0449">Lipoprotein</keyword>
<dbReference type="PROSITE" id="PS51257">
    <property type="entry name" value="PROKAR_LIPOPROTEIN"/>
    <property type="match status" value="1"/>
</dbReference>
<evidence type="ECO:0000256" key="1">
    <source>
        <dbReference type="ARBA" id="ARBA00022475"/>
    </source>
</evidence>
<evidence type="ECO:0000256" key="5">
    <source>
        <dbReference type="ARBA" id="ARBA00023288"/>
    </source>
</evidence>
<evidence type="ECO:0000256" key="2">
    <source>
        <dbReference type="ARBA" id="ARBA00022729"/>
    </source>
</evidence>
<dbReference type="Pfam" id="PF01547">
    <property type="entry name" value="SBP_bac_1"/>
    <property type="match status" value="1"/>
</dbReference>
<dbReference type="Proteomes" id="UP001523565">
    <property type="component" value="Unassembled WGS sequence"/>
</dbReference>
<evidence type="ECO:0000256" key="3">
    <source>
        <dbReference type="ARBA" id="ARBA00023136"/>
    </source>
</evidence>
<evidence type="ECO:0000256" key="6">
    <source>
        <dbReference type="SAM" id="SignalP"/>
    </source>
</evidence>
<organism evidence="7 8">
    <name type="scientific">Ohessyouella blattaphilus</name>
    <dbReference type="NCBI Taxonomy" id="2949333"/>
    <lineage>
        <taxon>Bacteria</taxon>
        <taxon>Bacillati</taxon>
        <taxon>Bacillota</taxon>
        <taxon>Clostridia</taxon>
        <taxon>Lachnospirales</taxon>
        <taxon>Lachnospiraceae</taxon>
        <taxon>Ohessyouella</taxon>
    </lineage>
</organism>
<dbReference type="InterPro" id="IPR006059">
    <property type="entry name" value="SBP"/>
</dbReference>
<sequence length="424" mass="46255">MKKRVLAVVLCVAMLGTLVMGCGKKDDGGGDAKGDKEIYMFISQPEYADAIGELLEEYKKVAPDVTINYETTQNDYPTLLRAKLNSGDVPDIFSSTTGKEIEVFKEYSRDLSDQPLMEAMEPSVADTMKDANGEGTYGFAIKGNYFGMVYSKAAFEKAGIEKAPETTSELEDAITKLEAVGIAPFASGFAEWWVFKQTFLSFVDAAVPDYATFVSDMEKGEDSLANYPEIYDNWFNFVDLVKEHGDDKPLESDLSTEIASLASGKAAMILGQGPWVEVDLLKIDPDMEIGFTGYPVSDDAADAKIVAGSDQALRVSNESDNEEAVLDFINWWYTSDYGKSWFTDVAGVIPPVVTDTPSEQQIVKQGVELVEAKGAGEMGTIYSTDSFHTAFGEAMQAYVGGTSKDDTIKAIEQKWIEIDGSSSN</sequence>